<dbReference type="EMBL" id="ML733456">
    <property type="protein sequence ID" value="KAB8217926.1"/>
    <property type="molecule type" value="Genomic_DNA"/>
</dbReference>
<name>A0A5N6EJY0_9EURO</name>
<reference evidence="1 2" key="1">
    <citation type="submission" date="2019-04" db="EMBL/GenBank/DDBJ databases">
        <title>Fungal friends and foes A comparative genomics study of 23 Aspergillus species from section Flavi.</title>
        <authorList>
            <consortium name="DOE Joint Genome Institute"/>
            <person name="Kjaerbolling I."/>
            <person name="Vesth T.C."/>
            <person name="Frisvad J.C."/>
            <person name="Nybo J.L."/>
            <person name="Theobald S."/>
            <person name="Kildgaard S."/>
            <person name="Petersen T.I."/>
            <person name="Kuo A."/>
            <person name="Sato A."/>
            <person name="Lyhne E.K."/>
            <person name="Kogle M.E."/>
            <person name="Wiebenga A."/>
            <person name="Kun R.S."/>
            <person name="Lubbers R.J."/>
            <person name="Makela M.R."/>
            <person name="Barry K."/>
            <person name="Chovatia M."/>
            <person name="Clum A."/>
            <person name="Daum C."/>
            <person name="Haridas S."/>
            <person name="He G."/>
            <person name="LaButti K."/>
            <person name="Lipzen A."/>
            <person name="Mondo S."/>
            <person name="Pangilinan J."/>
            <person name="Riley R."/>
            <person name="Salamov A."/>
            <person name="Simmons B.A."/>
            <person name="Magnuson J.K."/>
            <person name="Henrissat B."/>
            <person name="Mortensen U.H."/>
            <person name="Larsen T.O."/>
            <person name="De vries R.P."/>
            <person name="Grigoriev I.V."/>
            <person name="Machida M."/>
            <person name="Baker S.E."/>
            <person name="Andersen M.R."/>
        </authorList>
    </citation>
    <scope>NUCLEOTIDE SEQUENCE [LARGE SCALE GENOMIC DNA]</scope>
    <source>
        <strain evidence="1 2">CBS 126849</strain>
    </source>
</reference>
<sequence>MAYAAYHEQHPNLQGWQPAAFYDTDGGAVYEGEACELLYEILRRDDVVALLQYHRQCTNPIILRHSGYDWDNPFAYAIEHHGFRVLRVLVEIFPGKSDSSVNETLETYLAILDQHESTRQRFFAIF</sequence>
<gene>
    <name evidence="1" type="ORF">BDV33DRAFT_205857</name>
</gene>
<evidence type="ECO:0000313" key="2">
    <source>
        <dbReference type="Proteomes" id="UP000326799"/>
    </source>
</evidence>
<keyword evidence="2" id="KW-1185">Reference proteome</keyword>
<dbReference type="Proteomes" id="UP000326799">
    <property type="component" value="Unassembled WGS sequence"/>
</dbReference>
<protein>
    <submittedName>
        <fullName evidence="1">Uncharacterized protein</fullName>
    </submittedName>
</protein>
<organism evidence="1 2">
    <name type="scientific">Aspergillus novoparasiticus</name>
    <dbReference type="NCBI Taxonomy" id="986946"/>
    <lineage>
        <taxon>Eukaryota</taxon>
        <taxon>Fungi</taxon>
        <taxon>Dikarya</taxon>
        <taxon>Ascomycota</taxon>
        <taxon>Pezizomycotina</taxon>
        <taxon>Eurotiomycetes</taxon>
        <taxon>Eurotiomycetidae</taxon>
        <taxon>Eurotiales</taxon>
        <taxon>Aspergillaceae</taxon>
        <taxon>Aspergillus</taxon>
        <taxon>Aspergillus subgen. Circumdati</taxon>
    </lineage>
</organism>
<evidence type="ECO:0000313" key="1">
    <source>
        <dbReference type="EMBL" id="KAB8217926.1"/>
    </source>
</evidence>
<accession>A0A5N6EJY0</accession>
<proteinExistence type="predicted"/>
<dbReference type="AlphaFoldDB" id="A0A5N6EJY0"/>